<keyword evidence="2" id="KW-1185">Reference proteome</keyword>
<sequence>GFWEAMDRGFADVKKSPELVDTVRGWQMMYAYCIPDLKRSFTASFSRGAPEPAVTEISCGHS</sequence>
<dbReference type="EMBL" id="BDIP01008836">
    <property type="protein sequence ID" value="GIQ92040.1"/>
    <property type="molecule type" value="Genomic_DNA"/>
</dbReference>
<name>A0A9K3GRI6_9EUKA</name>
<evidence type="ECO:0000313" key="2">
    <source>
        <dbReference type="Proteomes" id="UP000265618"/>
    </source>
</evidence>
<gene>
    <name evidence="1" type="ORF">KIPB_015578</name>
</gene>
<evidence type="ECO:0000313" key="1">
    <source>
        <dbReference type="EMBL" id="GIQ92040.1"/>
    </source>
</evidence>
<protein>
    <submittedName>
        <fullName evidence="1">Uncharacterized protein</fullName>
    </submittedName>
</protein>
<organism evidence="1 2">
    <name type="scientific">Kipferlia bialata</name>
    <dbReference type="NCBI Taxonomy" id="797122"/>
    <lineage>
        <taxon>Eukaryota</taxon>
        <taxon>Metamonada</taxon>
        <taxon>Carpediemonas-like organisms</taxon>
        <taxon>Kipferlia</taxon>
    </lineage>
</organism>
<comment type="caution">
    <text evidence="1">The sequence shown here is derived from an EMBL/GenBank/DDBJ whole genome shotgun (WGS) entry which is preliminary data.</text>
</comment>
<feature type="non-terminal residue" evidence="1">
    <location>
        <position position="1"/>
    </location>
</feature>
<dbReference type="Proteomes" id="UP000265618">
    <property type="component" value="Unassembled WGS sequence"/>
</dbReference>
<reference evidence="1 2" key="1">
    <citation type="journal article" date="2018" name="PLoS ONE">
        <title>The draft genome of Kipferlia bialata reveals reductive genome evolution in fornicate parasites.</title>
        <authorList>
            <person name="Tanifuji G."/>
            <person name="Takabayashi S."/>
            <person name="Kume K."/>
            <person name="Takagi M."/>
            <person name="Nakayama T."/>
            <person name="Kamikawa R."/>
            <person name="Inagaki Y."/>
            <person name="Hashimoto T."/>
        </authorList>
    </citation>
    <scope>NUCLEOTIDE SEQUENCE [LARGE SCALE GENOMIC DNA]</scope>
    <source>
        <strain evidence="1">NY0173</strain>
    </source>
</reference>
<accession>A0A9K3GRI6</accession>
<proteinExistence type="predicted"/>
<dbReference type="AlphaFoldDB" id="A0A9K3GRI6"/>